<dbReference type="PANTHER" id="PTHR13604:SF0">
    <property type="entry name" value="ABASIC SITE PROCESSING PROTEIN HMCES"/>
    <property type="match status" value="1"/>
</dbReference>
<keyword evidence="6" id="KW-0238">DNA-binding</keyword>
<keyword evidence="3" id="KW-0227">DNA damage</keyword>
<keyword evidence="2 8" id="KW-0645">Protease</keyword>
<evidence type="ECO:0000256" key="1">
    <source>
        <dbReference type="ARBA" id="ARBA00008136"/>
    </source>
</evidence>
<name>A0A1N6JDF6_9BACT</name>
<evidence type="ECO:0000256" key="6">
    <source>
        <dbReference type="ARBA" id="ARBA00023125"/>
    </source>
</evidence>
<evidence type="ECO:0000313" key="9">
    <source>
        <dbReference type="EMBL" id="SIO42146.1"/>
    </source>
</evidence>
<dbReference type="Proteomes" id="UP000185003">
    <property type="component" value="Unassembled WGS sequence"/>
</dbReference>
<dbReference type="AlphaFoldDB" id="A0A1N6JDF6"/>
<reference evidence="9 10" key="1">
    <citation type="submission" date="2016-11" db="EMBL/GenBank/DDBJ databases">
        <authorList>
            <person name="Jaros S."/>
            <person name="Januszkiewicz K."/>
            <person name="Wedrychowicz H."/>
        </authorList>
    </citation>
    <scope>NUCLEOTIDE SEQUENCE [LARGE SCALE GENOMIC DNA]</scope>
    <source>
        <strain evidence="9 10">DSM 24787</strain>
    </source>
</reference>
<evidence type="ECO:0000256" key="8">
    <source>
        <dbReference type="RuleBase" id="RU364100"/>
    </source>
</evidence>
<dbReference type="InterPro" id="IPR036590">
    <property type="entry name" value="SRAP-like"/>
</dbReference>
<dbReference type="GO" id="GO:0106300">
    <property type="term" value="P:protein-DNA covalent cross-linking repair"/>
    <property type="evidence" value="ECO:0007669"/>
    <property type="project" value="InterPro"/>
</dbReference>
<dbReference type="PANTHER" id="PTHR13604">
    <property type="entry name" value="DC12-RELATED"/>
    <property type="match status" value="1"/>
</dbReference>
<dbReference type="Pfam" id="PF02586">
    <property type="entry name" value="SRAP"/>
    <property type="match status" value="1"/>
</dbReference>
<sequence>MCYDLSFSASIESVYDYLPELKDLGQLDMYFEPTFHKVAQAYPKWPVVVADKGQLKLLKFEWGVIPGYMKTPEEVKKGRKWMVNARSEKVLDTKAYWSRIRKNRCLIPATGFFEHREIPGWKNKVPYYIRVKDRSMFFIAGLYAYSHIPNPETGELPGTFTVLTRDANDIMKRIHNGGDNAGRMPLILPIELEREWLNPHLTDTDIQKILQYTLPSDDLEYWPVNSVRKAKPDDEGVIERVEYEGLPAL</sequence>
<dbReference type="GO" id="GO:0003697">
    <property type="term" value="F:single-stranded DNA binding"/>
    <property type="evidence" value="ECO:0007669"/>
    <property type="project" value="InterPro"/>
</dbReference>
<organism evidence="9 10">
    <name type="scientific">Chitinophaga niabensis</name>
    <dbReference type="NCBI Taxonomy" id="536979"/>
    <lineage>
        <taxon>Bacteria</taxon>
        <taxon>Pseudomonadati</taxon>
        <taxon>Bacteroidota</taxon>
        <taxon>Chitinophagia</taxon>
        <taxon>Chitinophagales</taxon>
        <taxon>Chitinophagaceae</taxon>
        <taxon>Chitinophaga</taxon>
    </lineage>
</organism>
<dbReference type="InterPro" id="IPR003738">
    <property type="entry name" value="SRAP"/>
</dbReference>
<dbReference type="EC" id="3.4.-.-" evidence="8"/>
<evidence type="ECO:0000313" key="10">
    <source>
        <dbReference type="Proteomes" id="UP000185003"/>
    </source>
</evidence>
<keyword evidence="4 8" id="KW-0378">Hydrolase</keyword>
<keyword evidence="7" id="KW-0456">Lyase</keyword>
<evidence type="ECO:0000256" key="2">
    <source>
        <dbReference type="ARBA" id="ARBA00022670"/>
    </source>
</evidence>
<dbReference type="RefSeq" id="WP_074241118.1">
    <property type="nucleotide sequence ID" value="NZ_FSRA01000002.1"/>
</dbReference>
<comment type="similarity">
    <text evidence="1 8">Belongs to the SOS response-associated peptidase family.</text>
</comment>
<proteinExistence type="inferred from homology"/>
<dbReference type="Gene3D" id="3.90.1680.10">
    <property type="entry name" value="SOS response associated peptidase-like"/>
    <property type="match status" value="1"/>
</dbReference>
<accession>A0A1N6JDF6</accession>
<evidence type="ECO:0000256" key="5">
    <source>
        <dbReference type="ARBA" id="ARBA00023124"/>
    </source>
</evidence>
<dbReference type="STRING" id="536979.SAMN04488055_3875"/>
<dbReference type="GO" id="GO:0016829">
    <property type="term" value="F:lyase activity"/>
    <property type="evidence" value="ECO:0007669"/>
    <property type="project" value="UniProtKB-KW"/>
</dbReference>
<gene>
    <name evidence="9" type="ORF">SAMN04488055_3875</name>
</gene>
<dbReference type="SUPFAM" id="SSF143081">
    <property type="entry name" value="BB1717-like"/>
    <property type="match status" value="1"/>
</dbReference>
<keyword evidence="5" id="KW-0190">Covalent protein-DNA linkage</keyword>
<evidence type="ECO:0000256" key="3">
    <source>
        <dbReference type="ARBA" id="ARBA00022763"/>
    </source>
</evidence>
<dbReference type="GO" id="GO:0006508">
    <property type="term" value="P:proteolysis"/>
    <property type="evidence" value="ECO:0007669"/>
    <property type="project" value="UniProtKB-KW"/>
</dbReference>
<evidence type="ECO:0000256" key="7">
    <source>
        <dbReference type="ARBA" id="ARBA00023239"/>
    </source>
</evidence>
<protein>
    <recommendedName>
        <fullName evidence="8">Abasic site processing protein</fullName>
        <ecNumber evidence="8">3.4.-.-</ecNumber>
    </recommendedName>
</protein>
<dbReference type="GO" id="GO:0008233">
    <property type="term" value="F:peptidase activity"/>
    <property type="evidence" value="ECO:0007669"/>
    <property type="project" value="UniProtKB-KW"/>
</dbReference>
<keyword evidence="10" id="KW-1185">Reference proteome</keyword>
<dbReference type="OrthoDB" id="9782620at2"/>
<evidence type="ECO:0000256" key="4">
    <source>
        <dbReference type="ARBA" id="ARBA00022801"/>
    </source>
</evidence>
<dbReference type="EMBL" id="FSRA01000002">
    <property type="protein sequence ID" value="SIO42146.1"/>
    <property type="molecule type" value="Genomic_DNA"/>
</dbReference>